<evidence type="ECO:0000313" key="10">
    <source>
        <dbReference type="Proteomes" id="UP000467488"/>
    </source>
</evidence>
<reference evidence="9 10" key="1">
    <citation type="submission" date="2020-01" db="EMBL/GenBank/DDBJ databases">
        <title>Dynamics of blaIMP-6 dissemination in carbapenem resistant Enterobacteriacea isolated from regional surveillance in Osaka, Japan.</title>
        <authorList>
            <person name="Abe R."/>
            <person name="Akeda Y."/>
            <person name="Sugawara Y."/>
            <person name="Yamamoto N."/>
            <person name="Tomono K."/>
            <person name="Takeuchi D."/>
            <person name="Kawahara R."/>
            <person name="Hamada S."/>
        </authorList>
    </citation>
    <scope>NUCLEOTIDE SEQUENCE [LARGE SCALE GENOMIC DNA]</scope>
    <source>
        <strain evidence="9 10">E300</strain>
    </source>
</reference>
<accession>A0A8S0FK12</accession>
<dbReference type="NCBIfam" id="TIGR02532">
    <property type="entry name" value="IV_pilin_GFxxxE"/>
    <property type="match status" value="1"/>
</dbReference>
<evidence type="ECO:0000256" key="1">
    <source>
        <dbReference type="ARBA" id="ARBA00004377"/>
    </source>
</evidence>
<dbReference type="PANTHER" id="PTHR39583">
    <property type="entry name" value="TYPE II SECRETION SYSTEM PROTEIN J-RELATED"/>
    <property type="match status" value="1"/>
</dbReference>
<proteinExistence type="predicted"/>
<keyword evidence="4" id="KW-0997">Cell inner membrane</keyword>
<evidence type="ECO:0000256" key="6">
    <source>
        <dbReference type="ARBA" id="ARBA00022989"/>
    </source>
</evidence>
<dbReference type="PANTHER" id="PTHR39583:SF2">
    <property type="entry name" value="TYPE II SECRETION SYSTEM PROTEIN J"/>
    <property type="match status" value="1"/>
</dbReference>
<dbReference type="InterPro" id="IPR045584">
    <property type="entry name" value="Pilin-like"/>
</dbReference>
<name>A0A8S0FK12_ECOLX</name>
<keyword evidence="2" id="KW-1003">Cell membrane</keyword>
<dbReference type="GO" id="GO:0015628">
    <property type="term" value="P:protein secretion by the type II secretion system"/>
    <property type="evidence" value="ECO:0007669"/>
    <property type="project" value="TreeGrafter"/>
</dbReference>
<feature type="transmembrane region" description="Helical" evidence="8">
    <location>
        <begin position="7"/>
        <end position="31"/>
    </location>
</feature>
<dbReference type="InterPro" id="IPR051621">
    <property type="entry name" value="T2SS_protein_J"/>
</dbReference>
<dbReference type="Gene3D" id="3.10.610.10">
    <property type="entry name" value="GSPII I/J protein-like"/>
    <property type="match status" value="1"/>
</dbReference>
<dbReference type="Pfam" id="PF07963">
    <property type="entry name" value="N_methyl"/>
    <property type="match status" value="1"/>
</dbReference>
<keyword evidence="7 8" id="KW-0472">Membrane</keyword>
<keyword evidence="5 8" id="KW-0812">Transmembrane</keyword>
<evidence type="ECO:0000256" key="4">
    <source>
        <dbReference type="ARBA" id="ARBA00022519"/>
    </source>
</evidence>
<dbReference type="AlphaFoldDB" id="A0A8S0FK12"/>
<protein>
    <submittedName>
        <fullName evidence="9">Type II secretion system protein J</fullName>
    </submittedName>
</protein>
<dbReference type="Proteomes" id="UP000467488">
    <property type="component" value="Chromosome"/>
</dbReference>
<evidence type="ECO:0000256" key="2">
    <source>
        <dbReference type="ARBA" id="ARBA00022475"/>
    </source>
</evidence>
<organism evidence="9 10">
    <name type="scientific">Escherichia coli</name>
    <dbReference type="NCBI Taxonomy" id="562"/>
    <lineage>
        <taxon>Bacteria</taxon>
        <taxon>Pseudomonadati</taxon>
        <taxon>Pseudomonadota</taxon>
        <taxon>Gammaproteobacteria</taxon>
        <taxon>Enterobacterales</taxon>
        <taxon>Enterobacteriaceae</taxon>
        <taxon>Escherichia</taxon>
    </lineage>
</organism>
<sequence>MINRQQGFTLLEVMAALAIFSMLSVLAFMIFSQASELHQRSQKEIQQFNQLQRTITILDNDLLQLVARRNRSTDKIMVLGEEAIFTTQSRDPLAPLSEAQTLLTVHWYLRNHTLRYRAVRTSVDGRKDQPAQAMLEHVESFLLESNSGESQELPLSVTLHLKTQQYGALQRRFALPEQLAREESPAQTQAGNNNHE</sequence>
<evidence type="ECO:0000256" key="7">
    <source>
        <dbReference type="ARBA" id="ARBA00023136"/>
    </source>
</evidence>
<dbReference type="EMBL" id="AP022360">
    <property type="protein sequence ID" value="BBU80346.1"/>
    <property type="molecule type" value="Genomic_DNA"/>
</dbReference>
<evidence type="ECO:0000256" key="5">
    <source>
        <dbReference type="ARBA" id="ARBA00022692"/>
    </source>
</evidence>
<evidence type="ECO:0000313" key="9">
    <source>
        <dbReference type="EMBL" id="BBU80346.1"/>
    </source>
</evidence>
<dbReference type="SUPFAM" id="SSF54523">
    <property type="entry name" value="Pili subunits"/>
    <property type="match status" value="1"/>
</dbReference>
<dbReference type="PROSITE" id="PS00409">
    <property type="entry name" value="PROKAR_NTER_METHYL"/>
    <property type="match status" value="1"/>
</dbReference>
<gene>
    <name evidence="9" type="ORF">EIMP300_17460</name>
</gene>
<evidence type="ECO:0000256" key="3">
    <source>
        <dbReference type="ARBA" id="ARBA00022481"/>
    </source>
</evidence>
<keyword evidence="6 8" id="KW-1133">Transmembrane helix</keyword>
<comment type="subcellular location">
    <subcellularLocation>
        <location evidence="1">Cell inner membrane</location>
        <topology evidence="1">Single-pass membrane protein</topology>
    </subcellularLocation>
</comment>
<keyword evidence="3" id="KW-0488">Methylation</keyword>
<dbReference type="GO" id="GO:0005886">
    <property type="term" value="C:plasma membrane"/>
    <property type="evidence" value="ECO:0007669"/>
    <property type="project" value="UniProtKB-SubCell"/>
</dbReference>
<evidence type="ECO:0000256" key="8">
    <source>
        <dbReference type="SAM" id="Phobius"/>
    </source>
</evidence>
<dbReference type="InterPro" id="IPR012902">
    <property type="entry name" value="N_methyl_site"/>
</dbReference>